<dbReference type="InterPro" id="IPR036291">
    <property type="entry name" value="NAD(P)-bd_dom_sf"/>
</dbReference>
<gene>
    <name evidence="3" type="ORF">SAMN05421769_0523</name>
</gene>
<dbReference type="STRING" id="59733.SAMN05421769_0523"/>
<accession>A0A1N6EMV6</accession>
<comment type="subcellular location">
    <subcellularLocation>
        <location evidence="1">Membrane</location>
    </subcellularLocation>
</comment>
<dbReference type="PANTHER" id="PTHR14097:SF8">
    <property type="entry name" value="NAD(P)-BINDING DOMAIN-CONTAINING PROTEIN"/>
    <property type="match status" value="1"/>
</dbReference>
<proteinExistence type="predicted"/>
<sequence>MKIIITGTTGMVGEGVLIECLQNNKVSEILSVSRKSCGINHPKLKELIISDFLQLDNFHDQLTDYDACFYCAGISSIGLDEDKYTKITFDTTLHFAKTLLDLNPNMTFNYISGKSTDSTEKGKVMWARVKGKTENALMKLNFKGQYNFRPGFMKHFKEQKNVKTIFKIFGAFYPTLFPKSSLTLQEVGRAMINISEKGYSKQILEVADIKKIAQ</sequence>
<dbReference type="Pfam" id="PF01370">
    <property type="entry name" value="Epimerase"/>
    <property type="match status" value="1"/>
</dbReference>
<protein>
    <submittedName>
        <fullName evidence="3">Uncharacterized conserved protein YbjT, contains NAD(P)-binding and DUF2867 domains</fullName>
    </submittedName>
</protein>
<dbReference type="EMBL" id="FSRQ01000001">
    <property type="protein sequence ID" value="SIN84308.1"/>
    <property type="molecule type" value="Genomic_DNA"/>
</dbReference>
<dbReference type="SUPFAM" id="SSF51735">
    <property type="entry name" value="NAD(P)-binding Rossmann-fold domains"/>
    <property type="match status" value="1"/>
</dbReference>
<dbReference type="Proteomes" id="UP000184782">
    <property type="component" value="Unassembled WGS sequence"/>
</dbReference>
<dbReference type="Gene3D" id="3.40.50.720">
    <property type="entry name" value="NAD(P)-binding Rossmann-like Domain"/>
    <property type="match status" value="1"/>
</dbReference>
<dbReference type="PANTHER" id="PTHR14097">
    <property type="entry name" value="OXIDOREDUCTASE HTATIP2"/>
    <property type="match status" value="1"/>
</dbReference>
<evidence type="ECO:0000256" key="1">
    <source>
        <dbReference type="ARBA" id="ARBA00004370"/>
    </source>
</evidence>
<dbReference type="AlphaFoldDB" id="A0A1N6EMV6"/>
<reference evidence="4" key="1">
    <citation type="submission" date="2016-12" db="EMBL/GenBank/DDBJ databases">
        <authorList>
            <person name="Varghese N."/>
            <person name="Submissions S."/>
        </authorList>
    </citation>
    <scope>NUCLEOTIDE SEQUENCE [LARGE SCALE GENOMIC DNA]</scope>
    <source>
        <strain evidence="4">DSM 16779</strain>
    </source>
</reference>
<dbReference type="InterPro" id="IPR001509">
    <property type="entry name" value="Epimerase_deHydtase"/>
</dbReference>
<evidence type="ECO:0000259" key="2">
    <source>
        <dbReference type="Pfam" id="PF01370"/>
    </source>
</evidence>
<dbReference type="GO" id="GO:0016020">
    <property type="term" value="C:membrane"/>
    <property type="evidence" value="ECO:0007669"/>
    <property type="project" value="UniProtKB-SubCell"/>
</dbReference>
<organism evidence="3 4">
    <name type="scientific">Chryseobacterium scophthalmum</name>
    <dbReference type="NCBI Taxonomy" id="59733"/>
    <lineage>
        <taxon>Bacteria</taxon>
        <taxon>Pseudomonadati</taxon>
        <taxon>Bacteroidota</taxon>
        <taxon>Flavobacteriia</taxon>
        <taxon>Flavobacteriales</taxon>
        <taxon>Weeksellaceae</taxon>
        <taxon>Chryseobacterium group</taxon>
        <taxon>Chryseobacterium</taxon>
    </lineage>
</organism>
<evidence type="ECO:0000313" key="3">
    <source>
        <dbReference type="EMBL" id="SIN84308.1"/>
    </source>
</evidence>
<feature type="domain" description="NAD-dependent epimerase/dehydratase" evidence="2">
    <location>
        <begin position="3"/>
        <end position="102"/>
    </location>
</feature>
<dbReference type="RefSeq" id="WP_074228495.1">
    <property type="nucleotide sequence ID" value="NZ_FSRQ01000001.1"/>
</dbReference>
<evidence type="ECO:0000313" key="4">
    <source>
        <dbReference type="Proteomes" id="UP000184782"/>
    </source>
</evidence>
<keyword evidence="4" id="KW-1185">Reference proteome</keyword>
<name>A0A1N6EMV6_9FLAO</name>